<accession>A0ACC2B9P1</accession>
<dbReference type="Proteomes" id="UP001162992">
    <property type="component" value="Chromosome 16"/>
</dbReference>
<reference evidence="2" key="1">
    <citation type="journal article" date="2024" name="Proc. Natl. Acad. Sci. U.S.A.">
        <title>Extraordinary preservation of gene collinearity over three hundred million years revealed in homosporous lycophytes.</title>
        <authorList>
            <person name="Li C."/>
            <person name="Wickell D."/>
            <person name="Kuo L.Y."/>
            <person name="Chen X."/>
            <person name="Nie B."/>
            <person name="Liao X."/>
            <person name="Peng D."/>
            <person name="Ji J."/>
            <person name="Jenkins J."/>
            <person name="Williams M."/>
            <person name="Shu S."/>
            <person name="Plott C."/>
            <person name="Barry K."/>
            <person name="Rajasekar S."/>
            <person name="Grimwood J."/>
            <person name="Han X."/>
            <person name="Sun S."/>
            <person name="Hou Z."/>
            <person name="He W."/>
            <person name="Dai G."/>
            <person name="Sun C."/>
            <person name="Schmutz J."/>
            <person name="Leebens-Mack J.H."/>
            <person name="Li F.W."/>
            <person name="Wang L."/>
        </authorList>
    </citation>
    <scope>NUCLEOTIDE SEQUENCE [LARGE SCALE GENOMIC DNA]</scope>
    <source>
        <strain evidence="2">cv. PW_Plant_1</strain>
    </source>
</reference>
<dbReference type="EMBL" id="CM055107">
    <property type="protein sequence ID" value="KAJ7526481.1"/>
    <property type="molecule type" value="Genomic_DNA"/>
</dbReference>
<gene>
    <name evidence="1" type="ORF">O6H91_16G008400</name>
</gene>
<proteinExistence type="predicted"/>
<evidence type="ECO:0000313" key="2">
    <source>
        <dbReference type="Proteomes" id="UP001162992"/>
    </source>
</evidence>
<organism evidence="1 2">
    <name type="scientific">Diphasiastrum complanatum</name>
    <name type="common">Issler's clubmoss</name>
    <name type="synonym">Lycopodium complanatum</name>
    <dbReference type="NCBI Taxonomy" id="34168"/>
    <lineage>
        <taxon>Eukaryota</taxon>
        <taxon>Viridiplantae</taxon>
        <taxon>Streptophyta</taxon>
        <taxon>Embryophyta</taxon>
        <taxon>Tracheophyta</taxon>
        <taxon>Lycopodiopsida</taxon>
        <taxon>Lycopodiales</taxon>
        <taxon>Lycopodiaceae</taxon>
        <taxon>Lycopodioideae</taxon>
        <taxon>Diphasiastrum</taxon>
    </lineage>
</organism>
<name>A0ACC2B9P1_DIPCM</name>
<evidence type="ECO:0000313" key="1">
    <source>
        <dbReference type="EMBL" id="KAJ7526481.1"/>
    </source>
</evidence>
<comment type="caution">
    <text evidence="1">The sequence shown here is derived from an EMBL/GenBank/DDBJ whole genome shotgun (WGS) entry which is preliminary data.</text>
</comment>
<keyword evidence="2" id="KW-1185">Reference proteome</keyword>
<sequence>MHLRTSVTQQRPNREDDALQASHSSSRTTLFSSGLQLWLLLLFVFLAAVSAVALFSRTLYDAEGKCEELASKPQLRPPTGLEFMKGKSVLLVSHELSLSGGPLLLMELATLLSTCGVHVHWVTNQKEGSETDMVHNLESRLTTIGVQILPARGPQTVKAALDSDLIVLNTAVTGKWLEAVLKVHLMTILPKILWWIHEMRGHYFTRDFVQHLPGVAGAMIDSHATVEYWQNRTNERLGIKMPRTFVVHLGNSRDFMEAAENALSKRLLQQLVRESFGIRNEDIVFSAINSVSRGKGQDLFLKAFTQFLHLIEANHSEQLRKHNVHVLIVGSDWHVQPKFEAELRVFVEKEKITNRVHFVNKTMNVVPYLAATDVLVQNSQGRGECFGRISIEAMAFGLPVLGTAAGGTVEIVNDGSTGILHPVGKEGISVLASNMMTLFLNQNLRVTMGRNSDKRVRENFLEHHMSQKIGIVFKEILEKSKRSTYV</sequence>
<protein>
    <submittedName>
        <fullName evidence="1">Uncharacterized protein</fullName>
    </submittedName>
</protein>